<keyword evidence="3 5" id="KW-0067">ATP-binding</keyword>
<reference evidence="5 6" key="1">
    <citation type="submission" date="2019-02" db="EMBL/GenBank/DDBJ databases">
        <title>Deep-cultivation of Planctomycetes and their phenomic and genomic characterization uncovers novel biology.</title>
        <authorList>
            <person name="Wiegand S."/>
            <person name="Jogler M."/>
            <person name="Boedeker C."/>
            <person name="Pinto D."/>
            <person name="Vollmers J."/>
            <person name="Rivas-Marin E."/>
            <person name="Kohn T."/>
            <person name="Peeters S.H."/>
            <person name="Heuer A."/>
            <person name="Rast P."/>
            <person name="Oberbeckmann S."/>
            <person name="Bunk B."/>
            <person name="Jeske O."/>
            <person name="Meyerdierks A."/>
            <person name="Storesund J.E."/>
            <person name="Kallscheuer N."/>
            <person name="Luecker S."/>
            <person name="Lage O.M."/>
            <person name="Pohl T."/>
            <person name="Merkel B.J."/>
            <person name="Hornburger P."/>
            <person name="Mueller R.-W."/>
            <person name="Bruemmer F."/>
            <person name="Labrenz M."/>
            <person name="Spormann A.M."/>
            <person name="Op den Camp H."/>
            <person name="Overmann J."/>
            <person name="Amann R."/>
            <person name="Jetten M.S.M."/>
            <person name="Mascher T."/>
            <person name="Medema M.H."/>
            <person name="Devos D.P."/>
            <person name="Kaster A.-K."/>
            <person name="Ovreas L."/>
            <person name="Rohde M."/>
            <person name="Galperin M.Y."/>
            <person name="Jogler C."/>
        </authorList>
    </citation>
    <scope>NUCLEOTIDE SEQUENCE [LARGE SCALE GENOMIC DNA]</scope>
    <source>
        <strain evidence="5 6">ETA_A8</strain>
    </source>
</reference>
<evidence type="ECO:0000259" key="4">
    <source>
        <dbReference type="PROSITE" id="PS50893"/>
    </source>
</evidence>
<gene>
    <name evidence="5" type="primary">lolD_3</name>
    <name evidence="5" type="ORF">ETAA8_12400</name>
</gene>
<organism evidence="5 6">
    <name type="scientific">Anatilimnocola aggregata</name>
    <dbReference type="NCBI Taxonomy" id="2528021"/>
    <lineage>
        <taxon>Bacteria</taxon>
        <taxon>Pseudomonadati</taxon>
        <taxon>Planctomycetota</taxon>
        <taxon>Planctomycetia</taxon>
        <taxon>Pirellulales</taxon>
        <taxon>Pirellulaceae</taxon>
        <taxon>Anatilimnocola</taxon>
    </lineage>
</organism>
<dbReference type="PANTHER" id="PTHR24220">
    <property type="entry name" value="IMPORT ATP-BINDING PROTEIN"/>
    <property type="match status" value="1"/>
</dbReference>
<dbReference type="GO" id="GO:0022857">
    <property type="term" value="F:transmembrane transporter activity"/>
    <property type="evidence" value="ECO:0007669"/>
    <property type="project" value="TreeGrafter"/>
</dbReference>
<dbReference type="EMBL" id="CP036274">
    <property type="protein sequence ID" value="QDU26166.1"/>
    <property type="molecule type" value="Genomic_DNA"/>
</dbReference>
<sequence length="226" mass="24990">MLELKNVGKSYDEPGGTKLPILDIPHFRVETGEQLVLVGRSGCGKTTLLHTIAGISRADRGEIWLDKINLASLSEAGVDKVRAAKIGYVFQTFNLLPGFTAYENVLLGMTFAQGRKDPPRARHLLKRVGLEHRSTHKPSALSVGEQQRVAVARALANKPSLLLADEPTANIDPRNQQMIIDLIRETCREENISLLIVTHSPEVARQFDRVVKLEEVNLANREALST</sequence>
<dbReference type="PROSITE" id="PS50893">
    <property type="entry name" value="ABC_TRANSPORTER_2"/>
    <property type="match status" value="1"/>
</dbReference>
<keyword evidence="5" id="KW-0378">Hydrolase</keyword>
<dbReference type="InterPro" id="IPR017871">
    <property type="entry name" value="ABC_transporter-like_CS"/>
</dbReference>
<dbReference type="Gene3D" id="3.40.50.300">
    <property type="entry name" value="P-loop containing nucleotide triphosphate hydrolases"/>
    <property type="match status" value="1"/>
</dbReference>
<dbReference type="KEGG" id="aagg:ETAA8_12400"/>
<dbReference type="GO" id="GO:0005886">
    <property type="term" value="C:plasma membrane"/>
    <property type="evidence" value="ECO:0007669"/>
    <property type="project" value="TreeGrafter"/>
</dbReference>
<dbReference type="OrthoDB" id="273392at2"/>
<dbReference type="InterPro" id="IPR003593">
    <property type="entry name" value="AAA+_ATPase"/>
</dbReference>
<dbReference type="RefSeq" id="WP_145086296.1">
    <property type="nucleotide sequence ID" value="NZ_CP036274.1"/>
</dbReference>
<keyword evidence="1" id="KW-0813">Transport</keyword>
<proteinExistence type="predicted"/>
<feature type="domain" description="ABC transporter" evidence="4">
    <location>
        <begin position="2"/>
        <end position="226"/>
    </location>
</feature>
<dbReference type="GO" id="GO:0016887">
    <property type="term" value="F:ATP hydrolysis activity"/>
    <property type="evidence" value="ECO:0007669"/>
    <property type="project" value="InterPro"/>
</dbReference>
<dbReference type="CDD" id="cd03255">
    <property type="entry name" value="ABC_MJ0796_LolCDE_FtsE"/>
    <property type="match status" value="1"/>
</dbReference>
<evidence type="ECO:0000256" key="3">
    <source>
        <dbReference type="ARBA" id="ARBA00022840"/>
    </source>
</evidence>
<dbReference type="GO" id="GO:0005524">
    <property type="term" value="F:ATP binding"/>
    <property type="evidence" value="ECO:0007669"/>
    <property type="project" value="UniProtKB-KW"/>
</dbReference>
<evidence type="ECO:0000313" key="6">
    <source>
        <dbReference type="Proteomes" id="UP000315017"/>
    </source>
</evidence>
<dbReference type="EC" id="3.6.3.-" evidence="5"/>
<keyword evidence="5" id="KW-0449">Lipoprotein</keyword>
<evidence type="ECO:0000256" key="1">
    <source>
        <dbReference type="ARBA" id="ARBA00022448"/>
    </source>
</evidence>
<dbReference type="Pfam" id="PF00005">
    <property type="entry name" value="ABC_tran"/>
    <property type="match status" value="1"/>
</dbReference>
<evidence type="ECO:0000256" key="2">
    <source>
        <dbReference type="ARBA" id="ARBA00022741"/>
    </source>
</evidence>
<keyword evidence="6" id="KW-1185">Reference proteome</keyword>
<keyword evidence="2" id="KW-0547">Nucleotide-binding</keyword>
<dbReference type="InterPro" id="IPR015854">
    <property type="entry name" value="ABC_transpr_LolD-like"/>
</dbReference>
<name>A0A517Y7E9_9BACT</name>
<dbReference type="InterPro" id="IPR003439">
    <property type="entry name" value="ABC_transporter-like_ATP-bd"/>
</dbReference>
<accession>A0A517Y7E9</accession>
<evidence type="ECO:0000313" key="5">
    <source>
        <dbReference type="EMBL" id="QDU26166.1"/>
    </source>
</evidence>
<dbReference type="SMART" id="SM00382">
    <property type="entry name" value="AAA"/>
    <property type="match status" value="1"/>
</dbReference>
<dbReference type="InterPro" id="IPR027417">
    <property type="entry name" value="P-loop_NTPase"/>
</dbReference>
<dbReference type="AlphaFoldDB" id="A0A517Y7E9"/>
<dbReference type="PANTHER" id="PTHR24220:SF659">
    <property type="entry name" value="TRANSPORTER, PUTATIVE-RELATED"/>
    <property type="match status" value="1"/>
</dbReference>
<dbReference type="PROSITE" id="PS00211">
    <property type="entry name" value="ABC_TRANSPORTER_1"/>
    <property type="match status" value="1"/>
</dbReference>
<dbReference type="SUPFAM" id="SSF52540">
    <property type="entry name" value="P-loop containing nucleoside triphosphate hydrolases"/>
    <property type="match status" value="1"/>
</dbReference>
<dbReference type="Proteomes" id="UP000315017">
    <property type="component" value="Chromosome"/>
</dbReference>
<dbReference type="InterPro" id="IPR017911">
    <property type="entry name" value="MacB-like_ATP-bd"/>
</dbReference>
<protein>
    <submittedName>
        <fullName evidence="5">Lipoprotein-releasing system ATP-binding protein LolD</fullName>
        <ecNumber evidence="5">3.6.3.-</ecNumber>
    </submittedName>
</protein>